<dbReference type="EMBL" id="FOXH01000019">
    <property type="protein sequence ID" value="SFQ43999.1"/>
    <property type="molecule type" value="Genomic_DNA"/>
</dbReference>
<dbReference type="RefSeq" id="WP_092019500.1">
    <property type="nucleotide sequence ID" value="NZ_FOXH01000019.1"/>
</dbReference>
<evidence type="ECO:0000256" key="1">
    <source>
        <dbReference type="SAM" id="Phobius"/>
    </source>
</evidence>
<dbReference type="AlphaFoldDB" id="A0A1I5YIF6"/>
<keyword evidence="3" id="KW-1185">Reference proteome</keyword>
<organism evidence="2 3">
    <name type="scientific">Pseudarcicella hirudinis</name>
    <dbReference type="NCBI Taxonomy" id="1079859"/>
    <lineage>
        <taxon>Bacteria</taxon>
        <taxon>Pseudomonadati</taxon>
        <taxon>Bacteroidota</taxon>
        <taxon>Cytophagia</taxon>
        <taxon>Cytophagales</taxon>
        <taxon>Flectobacillaceae</taxon>
        <taxon>Pseudarcicella</taxon>
    </lineage>
</organism>
<name>A0A1I5YIF6_9BACT</name>
<keyword evidence="1" id="KW-0812">Transmembrane</keyword>
<feature type="transmembrane region" description="Helical" evidence="1">
    <location>
        <begin position="24"/>
        <end position="42"/>
    </location>
</feature>
<evidence type="ECO:0000313" key="2">
    <source>
        <dbReference type="EMBL" id="SFQ43999.1"/>
    </source>
</evidence>
<keyword evidence="1" id="KW-1133">Transmembrane helix</keyword>
<evidence type="ECO:0000313" key="3">
    <source>
        <dbReference type="Proteomes" id="UP000199306"/>
    </source>
</evidence>
<feature type="transmembrane region" description="Helical" evidence="1">
    <location>
        <begin position="80"/>
        <end position="99"/>
    </location>
</feature>
<protein>
    <recommendedName>
        <fullName evidence="4">Energy-coupling factor transport system substrate-specific component</fullName>
    </recommendedName>
</protein>
<proteinExistence type="predicted"/>
<sequence length="106" mass="11534">MIRNTLLTLLATIIVVYTNLNSDVVHIPLLVVLLLSLGLGYLQPQKGWISALQFVIGIFAGYFIGQIAGFEPKAAGINQFSTYISPLPVLFGGFMGSFFRKALEGK</sequence>
<feature type="transmembrane region" description="Helical" evidence="1">
    <location>
        <begin position="49"/>
        <end position="68"/>
    </location>
</feature>
<gene>
    <name evidence="2" type="ORF">SAMN04515674_11913</name>
</gene>
<accession>A0A1I5YIF6</accession>
<evidence type="ECO:0008006" key="4">
    <source>
        <dbReference type="Google" id="ProtNLM"/>
    </source>
</evidence>
<keyword evidence="1" id="KW-0472">Membrane</keyword>
<reference evidence="2 3" key="1">
    <citation type="submission" date="2016-10" db="EMBL/GenBank/DDBJ databases">
        <authorList>
            <person name="de Groot N.N."/>
        </authorList>
    </citation>
    <scope>NUCLEOTIDE SEQUENCE [LARGE SCALE GENOMIC DNA]</scope>
    <source>
        <strain evidence="3">E92,LMG 26720,CCM 7988</strain>
    </source>
</reference>
<dbReference type="Proteomes" id="UP000199306">
    <property type="component" value="Unassembled WGS sequence"/>
</dbReference>
<dbReference type="STRING" id="1079859.SAMN04515674_11913"/>